<accession>A0A8D8L0K0</accession>
<evidence type="ECO:0000256" key="8">
    <source>
        <dbReference type="ARBA" id="ARBA00022949"/>
    </source>
</evidence>
<protein>
    <submittedName>
        <fullName evidence="18">Contactin</fullName>
    </submittedName>
</protein>
<dbReference type="InterPro" id="IPR001304">
    <property type="entry name" value="C-type_lectin-like"/>
</dbReference>
<keyword evidence="3" id="KW-1003">Cell membrane</keyword>
<dbReference type="GO" id="GO:0021682">
    <property type="term" value="P:nerve maturation"/>
    <property type="evidence" value="ECO:0007669"/>
    <property type="project" value="UniProtKB-ARBA"/>
</dbReference>
<dbReference type="InterPro" id="IPR003961">
    <property type="entry name" value="FN3_dom"/>
</dbReference>
<evidence type="ECO:0000256" key="9">
    <source>
        <dbReference type="ARBA" id="ARBA00023136"/>
    </source>
</evidence>
<dbReference type="GO" id="GO:0061343">
    <property type="term" value="P:cell adhesion involved in heart morphogenesis"/>
    <property type="evidence" value="ECO:0007669"/>
    <property type="project" value="UniProtKB-ARBA"/>
</dbReference>
<feature type="domain" description="Ig-like" evidence="16">
    <location>
        <begin position="565"/>
        <end position="656"/>
    </location>
</feature>
<keyword evidence="9" id="KW-0472">Membrane</keyword>
<dbReference type="EMBL" id="HBUE01061146">
    <property type="protein sequence ID" value="CAG6468723.1"/>
    <property type="molecule type" value="Transcribed_RNA"/>
</dbReference>
<dbReference type="SMART" id="SM00409">
    <property type="entry name" value="IG"/>
    <property type="match status" value="6"/>
</dbReference>
<dbReference type="GO" id="GO:0005886">
    <property type="term" value="C:plasma membrane"/>
    <property type="evidence" value="ECO:0007669"/>
    <property type="project" value="UniProtKB-SubCell"/>
</dbReference>
<feature type="domain" description="Ig-like" evidence="16">
    <location>
        <begin position="774"/>
        <end position="843"/>
    </location>
</feature>
<evidence type="ECO:0000256" key="3">
    <source>
        <dbReference type="ARBA" id="ARBA00022475"/>
    </source>
</evidence>
<dbReference type="GO" id="GO:0019991">
    <property type="term" value="P:septate junction assembly"/>
    <property type="evidence" value="ECO:0007669"/>
    <property type="project" value="UniProtKB-ARBA"/>
</dbReference>
<feature type="domain" description="Ig-like" evidence="16">
    <location>
        <begin position="383"/>
        <end position="448"/>
    </location>
</feature>
<dbReference type="FunFam" id="2.60.40.10:FF:001698">
    <property type="entry name" value="contactin"/>
    <property type="match status" value="1"/>
</dbReference>
<dbReference type="InterPro" id="IPR007110">
    <property type="entry name" value="Ig-like_dom"/>
</dbReference>
<comment type="similarity">
    <text evidence="2">Belongs to the immunoglobulin superfamily. Contactin family.</text>
</comment>
<dbReference type="InterPro" id="IPR003598">
    <property type="entry name" value="Ig_sub2"/>
</dbReference>
<comment type="subcellular location">
    <subcellularLocation>
        <location evidence="14">Cell junction</location>
        <location evidence="14">Septate junction</location>
    </subcellularLocation>
    <subcellularLocation>
        <location evidence="1">Cell membrane</location>
        <topology evidence="1">Lipid-anchor</topology>
        <topology evidence="1">GPI-anchor</topology>
    </subcellularLocation>
</comment>
<dbReference type="PROSITE" id="PS50853">
    <property type="entry name" value="FN3"/>
    <property type="match status" value="4"/>
</dbReference>
<dbReference type="FunFam" id="2.60.40.10:FF:000064">
    <property type="entry name" value="Contactin 1"/>
    <property type="match status" value="1"/>
</dbReference>
<dbReference type="Pfam" id="PF00041">
    <property type="entry name" value="fn3"/>
    <property type="match status" value="4"/>
</dbReference>
<dbReference type="PANTHER" id="PTHR44170:SF6">
    <property type="entry name" value="CONTACTIN"/>
    <property type="match status" value="1"/>
</dbReference>
<dbReference type="SUPFAM" id="SSF56436">
    <property type="entry name" value="C-type lectin-like"/>
    <property type="match status" value="1"/>
</dbReference>
<dbReference type="GO" id="GO:0098609">
    <property type="term" value="P:cell-cell adhesion"/>
    <property type="evidence" value="ECO:0007669"/>
    <property type="project" value="TreeGrafter"/>
</dbReference>
<dbReference type="SMART" id="SM00060">
    <property type="entry name" value="FN3"/>
    <property type="match status" value="4"/>
</dbReference>
<keyword evidence="11" id="KW-0325">Glycoprotein</keyword>
<feature type="domain" description="Ig-like" evidence="16">
    <location>
        <begin position="480"/>
        <end position="560"/>
    </location>
</feature>
<feature type="domain" description="Fibronectin type-III" evidence="17">
    <location>
        <begin position="962"/>
        <end position="1060"/>
    </location>
</feature>
<dbReference type="CDD" id="cd00037">
    <property type="entry name" value="CLECT"/>
    <property type="match status" value="1"/>
</dbReference>
<evidence type="ECO:0000259" key="17">
    <source>
        <dbReference type="PROSITE" id="PS50853"/>
    </source>
</evidence>
<dbReference type="EMBL" id="HBUE01345172">
    <property type="protein sequence ID" value="CAG6600255.1"/>
    <property type="molecule type" value="Transcribed_RNA"/>
</dbReference>
<feature type="domain" description="Fibronectin type-III" evidence="17">
    <location>
        <begin position="1065"/>
        <end position="1163"/>
    </location>
</feature>
<feature type="chain" id="PRO_5036261287" evidence="15">
    <location>
        <begin position="19"/>
        <end position="1296"/>
    </location>
</feature>
<evidence type="ECO:0000256" key="2">
    <source>
        <dbReference type="ARBA" id="ARBA00009812"/>
    </source>
</evidence>
<dbReference type="InterPro" id="IPR003599">
    <property type="entry name" value="Ig_sub"/>
</dbReference>
<dbReference type="FunFam" id="2.60.40.10:FF:001582">
    <property type="entry name" value="Receptor tyrosine kinase Flt1b"/>
    <property type="match status" value="1"/>
</dbReference>
<evidence type="ECO:0000256" key="6">
    <source>
        <dbReference type="ARBA" id="ARBA00022737"/>
    </source>
</evidence>
<keyword evidence="8" id="KW-0965">Cell junction</keyword>
<sequence>MQFILYVSIALFVRNAHSQNVKYNLGNNQNTPLQYQSFNGPTPSNDDSFYASVGRYKSPDKFGLRMQEENFCPEHWRTYRSTCLRIHKSPRKDYVNAQKICQAYQGDLVSIDNLEKHSFVLKLLDTETISKSSRFFISARQASPGNWINADKTQLLTLEDAFNYDTEVDSSSYEVIFNKNKFSSKYDQRKKNLLGYNDERNNLVYAFNMNSEKWQFVPVESSDHNLFICESDRLYSIENVNILADDRRGYDYGIEIKDITKVPRGPYFIKQPRDTTYDTGKIKITKDVMLSCLAGGYPIPTYSWYRELYTNDNVTVVKLDPLKNSRYTTSGGSLIIHDPQQIQDQGTYHCIAENKYGKIISESVELNFGYILEFNLQRSSENGEMNWGKSLYCDPPQHYPDVRYYWSRTYFPNFVEEDQRVFVSHDGSLYFSSLEIKDRANYSCNVQSTVSDTGRNGPFFNLQVVSHPHYQDLIFANTFPKIYPEAPVAGKDVRLECMAFGYPVPSYNWTRKSGNLPRQSYLESYNRVLVIRNSTANDNGEYTCTIKNDRKFLSKSILVNIQMEPNFTIPLKDKLKDFQSSVTFLCEATAIPDVNYTWYKNAQLMDPESSKFNKDKYIIQDNILKINFLDPEEDNGMYQCKASNQLKGVYSSAQLRVLSMKPSFKKKPLESEIYSIYNGNTTIECEPEAAPRPKIVWKKDGNVIGSGGHRKILPVGTLYISPTSRDDEGVYTCVASNTQGVAESKARLIVLQELRFIEQLPPKLIKQIDEMLYLRCDVSYDEVLDVAFLWAHNGRLINSDDDVFRNNSRFFVNNNHLEVHNLTLLDSGEYECIVKSAVNQVVSKTNVFVQGPPGAPGAIKVIDIKKTDAVLEWIDGSDNGRQIMFYNILGRTTWNKTWVNISENVVAQEIDRYNGRKRAVVNNLTPGCGYEFSVMAVNDLGGGTPSLPSPLYNTQKDKPYLFPKNIGGGGGKIGDLTITWTPLLPEEQNSIDIHYKVFYRLLGQKEFATDVLKHRGNTGKAVVHIPSDKYYTKYEVKVQAINDLGDGPVSDIAVIYSAEDMPQVAPQQTIARSFNSTALNVSWVSVPQTRETIRGKMIGHRLKYWKKEHKEEDAVYYLSRSINSWALIVGLEPDTYYFVKCMIYNGAGEGPESERYLERTYRSAPQKPPSSVNIFGINPSTIRVVWRYIAPSQDEEPVQGYKIRIWETDQDMTTANDTVVPIGNKLEKYIDNLTPGKSYNLRVLAYSNGGDGRMSSPPLKFQMGITQSPFNGSNKKYSMPAIVISIMVSVWLTLHF</sequence>
<evidence type="ECO:0000256" key="1">
    <source>
        <dbReference type="ARBA" id="ARBA00004609"/>
    </source>
</evidence>
<feature type="domain" description="Ig-like" evidence="16">
    <location>
        <begin position="662"/>
        <end position="749"/>
    </location>
</feature>
<dbReference type="SUPFAM" id="SSF49265">
    <property type="entry name" value="Fibronectin type III"/>
    <property type="match status" value="2"/>
</dbReference>
<reference evidence="18" key="1">
    <citation type="submission" date="2021-05" db="EMBL/GenBank/DDBJ databases">
        <authorList>
            <person name="Alioto T."/>
            <person name="Alioto T."/>
            <person name="Gomez Garrido J."/>
        </authorList>
    </citation>
    <scope>NUCLEOTIDE SEQUENCE</scope>
</reference>
<keyword evidence="10" id="KW-1015">Disulfide bond</keyword>
<evidence type="ECO:0000256" key="13">
    <source>
        <dbReference type="ARBA" id="ARBA00023319"/>
    </source>
</evidence>
<dbReference type="Gene3D" id="2.60.40.10">
    <property type="entry name" value="Immunoglobulins"/>
    <property type="match status" value="10"/>
</dbReference>
<evidence type="ECO:0000256" key="10">
    <source>
        <dbReference type="ARBA" id="ARBA00023157"/>
    </source>
</evidence>
<dbReference type="PANTHER" id="PTHR44170">
    <property type="entry name" value="PROTEIN SIDEKICK"/>
    <property type="match status" value="1"/>
</dbReference>
<dbReference type="InterPro" id="IPR016187">
    <property type="entry name" value="CTDL_fold"/>
</dbReference>
<keyword evidence="5 15" id="KW-0732">Signal</keyword>
<dbReference type="CDD" id="cd00063">
    <property type="entry name" value="FN3"/>
    <property type="match status" value="3"/>
</dbReference>
<dbReference type="InterPro" id="IPR036179">
    <property type="entry name" value="Ig-like_dom_sf"/>
</dbReference>
<keyword evidence="6" id="KW-0677">Repeat</keyword>
<dbReference type="InterPro" id="IPR016186">
    <property type="entry name" value="C-type_lectin-like/link_sf"/>
</dbReference>
<dbReference type="FunFam" id="2.60.40.10:FF:000005">
    <property type="entry name" value="Neuronal cell adhesion molecule"/>
    <property type="match status" value="1"/>
</dbReference>
<dbReference type="Pfam" id="PF00059">
    <property type="entry name" value="Lectin_C"/>
    <property type="match status" value="1"/>
</dbReference>
<dbReference type="GO" id="GO:0005918">
    <property type="term" value="C:septate junction"/>
    <property type="evidence" value="ECO:0007669"/>
    <property type="project" value="UniProtKB-SubCell"/>
</dbReference>
<dbReference type="PROSITE" id="PS50835">
    <property type="entry name" value="IG_LIKE"/>
    <property type="match status" value="6"/>
</dbReference>
<dbReference type="InterPro" id="IPR013783">
    <property type="entry name" value="Ig-like_fold"/>
</dbReference>
<keyword evidence="4" id="KW-0336">GPI-anchor</keyword>
<keyword evidence="7" id="KW-0130">Cell adhesion</keyword>
<proteinExistence type="inferred from homology"/>
<dbReference type="SMART" id="SM00034">
    <property type="entry name" value="CLECT"/>
    <property type="match status" value="1"/>
</dbReference>
<dbReference type="FunFam" id="2.60.40.10:FF:001861">
    <property type="entry name" value="Cell adhesion molecule"/>
    <property type="match status" value="1"/>
</dbReference>
<evidence type="ECO:0000256" key="7">
    <source>
        <dbReference type="ARBA" id="ARBA00022889"/>
    </source>
</evidence>
<dbReference type="FunFam" id="2.60.40.10:FF:001529">
    <property type="entry name" value="Cell adhesion molecule"/>
    <property type="match status" value="1"/>
</dbReference>
<dbReference type="GO" id="GO:0060857">
    <property type="term" value="P:establishment of glial blood-brain barrier"/>
    <property type="evidence" value="ECO:0007669"/>
    <property type="project" value="UniProtKB-ARBA"/>
</dbReference>
<evidence type="ECO:0000256" key="14">
    <source>
        <dbReference type="ARBA" id="ARBA00060461"/>
    </source>
</evidence>
<evidence type="ECO:0000259" key="16">
    <source>
        <dbReference type="PROSITE" id="PS50835"/>
    </source>
</evidence>
<dbReference type="FunFam" id="2.60.40.10:FF:000047">
    <property type="entry name" value="Contactin 1"/>
    <property type="match status" value="1"/>
</dbReference>
<feature type="domain" description="Fibronectin type-III" evidence="17">
    <location>
        <begin position="1168"/>
        <end position="1269"/>
    </location>
</feature>
<keyword evidence="13" id="KW-0393">Immunoglobulin domain</keyword>
<dbReference type="FunFam" id="2.60.40.10:FF:000035">
    <property type="entry name" value="Contactin 1"/>
    <property type="match status" value="1"/>
</dbReference>
<dbReference type="FunFam" id="2.60.40.10:FF:001933">
    <property type="entry name" value="Blast:Contactin"/>
    <property type="match status" value="1"/>
</dbReference>
<keyword evidence="12" id="KW-0449">Lipoprotein</keyword>
<evidence type="ECO:0000256" key="11">
    <source>
        <dbReference type="ARBA" id="ARBA00023180"/>
    </source>
</evidence>
<name>A0A8D8L0K0_CULPI</name>
<dbReference type="Pfam" id="PF07679">
    <property type="entry name" value="I-set"/>
    <property type="match status" value="1"/>
</dbReference>
<evidence type="ECO:0000256" key="12">
    <source>
        <dbReference type="ARBA" id="ARBA00023288"/>
    </source>
</evidence>
<organism evidence="18">
    <name type="scientific">Culex pipiens</name>
    <name type="common">House mosquito</name>
    <dbReference type="NCBI Taxonomy" id="7175"/>
    <lineage>
        <taxon>Eukaryota</taxon>
        <taxon>Metazoa</taxon>
        <taxon>Ecdysozoa</taxon>
        <taxon>Arthropoda</taxon>
        <taxon>Hexapoda</taxon>
        <taxon>Insecta</taxon>
        <taxon>Pterygota</taxon>
        <taxon>Neoptera</taxon>
        <taxon>Endopterygota</taxon>
        <taxon>Diptera</taxon>
        <taxon>Nematocera</taxon>
        <taxon>Culicoidea</taxon>
        <taxon>Culicidae</taxon>
        <taxon>Culicinae</taxon>
        <taxon>Culicini</taxon>
        <taxon>Culex</taxon>
        <taxon>Culex</taxon>
    </lineage>
</organism>
<dbReference type="SMART" id="SM00408">
    <property type="entry name" value="IGc2"/>
    <property type="match status" value="5"/>
</dbReference>
<evidence type="ECO:0000256" key="5">
    <source>
        <dbReference type="ARBA" id="ARBA00022729"/>
    </source>
</evidence>
<evidence type="ECO:0000313" key="18">
    <source>
        <dbReference type="EMBL" id="CAG6600255.1"/>
    </source>
</evidence>
<dbReference type="SUPFAM" id="SSF48726">
    <property type="entry name" value="Immunoglobulin"/>
    <property type="match status" value="6"/>
</dbReference>
<dbReference type="GO" id="GO:0098552">
    <property type="term" value="C:side of membrane"/>
    <property type="evidence" value="ECO:0007669"/>
    <property type="project" value="UniProtKB-KW"/>
</dbReference>
<evidence type="ECO:0000256" key="4">
    <source>
        <dbReference type="ARBA" id="ARBA00022622"/>
    </source>
</evidence>
<evidence type="ECO:0000256" key="15">
    <source>
        <dbReference type="SAM" id="SignalP"/>
    </source>
</evidence>
<dbReference type="InterPro" id="IPR036116">
    <property type="entry name" value="FN3_sf"/>
</dbReference>
<feature type="domain" description="Fibronectin type-III" evidence="17">
    <location>
        <begin position="855"/>
        <end position="957"/>
    </location>
</feature>
<dbReference type="GO" id="GO:0008366">
    <property type="term" value="P:axon ensheathment"/>
    <property type="evidence" value="ECO:0007669"/>
    <property type="project" value="UniProtKB-ARBA"/>
</dbReference>
<dbReference type="Gene3D" id="3.10.100.10">
    <property type="entry name" value="Mannose-Binding Protein A, subunit A"/>
    <property type="match status" value="1"/>
</dbReference>
<dbReference type="EMBL" id="HBUE01238211">
    <property type="protein sequence ID" value="CAG6548045.1"/>
    <property type="molecule type" value="Transcribed_RNA"/>
</dbReference>
<dbReference type="InterPro" id="IPR013098">
    <property type="entry name" value="Ig_I-set"/>
</dbReference>
<dbReference type="Pfam" id="PF13927">
    <property type="entry name" value="Ig_3"/>
    <property type="match status" value="4"/>
</dbReference>
<feature type="signal peptide" evidence="15">
    <location>
        <begin position="1"/>
        <end position="18"/>
    </location>
</feature>
<feature type="domain" description="Ig-like" evidence="16">
    <location>
        <begin position="266"/>
        <end position="367"/>
    </location>
</feature>